<accession>A0A1E1WWT6</accession>
<feature type="non-terminal residue" evidence="1">
    <location>
        <position position="1"/>
    </location>
</feature>
<sequence>RLTRVARVALRSRGGRRNLVLLRRRQVGRRLGLRARQRKRGRRLRCRRGQSPHRKHRRLRHIELLVVVESRLLQSVLQRLLYHGSAGVAGGGGGR</sequence>
<name>A0A1E1WWT6_9ACAR</name>
<dbReference type="EMBL" id="GFAC01007736">
    <property type="protein sequence ID" value="JAT91452.1"/>
    <property type="molecule type" value="mRNA"/>
</dbReference>
<reference evidence="1" key="1">
    <citation type="journal article" date="2017" name="Front. Cell. Infect. Microbiol.">
        <title>The Distinct Transcriptional Response of the Midgut of Amblyomma sculptum and Amblyomma aureolatum Ticks to Rickettsia rickettsii Correlates to Their Differences in Susceptibility to Infection.</title>
        <authorList>
            <person name="Martins L.A."/>
            <person name="Galletti M.F.B.M."/>
            <person name="Ribeiro J.M."/>
            <person name="Fujita A."/>
            <person name="Costa F.B."/>
            <person name="Labruna M.B."/>
            <person name="Daffre S."/>
            <person name="Fogaca A.C."/>
        </authorList>
    </citation>
    <scope>NUCLEOTIDE SEQUENCE</scope>
</reference>
<evidence type="ECO:0000313" key="1">
    <source>
        <dbReference type="EMBL" id="JAT91452.1"/>
    </source>
</evidence>
<protein>
    <submittedName>
        <fullName evidence="1">Uncharacterized protein</fullName>
    </submittedName>
</protein>
<feature type="non-terminal residue" evidence="1">
    <location>
        <position position="95"/>
    </location>
</feature>
<dbReference type="AlphaFoldDB" id="A0A1E1WWT6"/>
<proteinExistence type="evidence at transcript level"/>
<organism evidence="1">
    <name type="scientific">Amblyomma aureolatum</name>
    <dbReference type="NCBI Taxonomy" id="187763"/>
    <lineage>
        <taxon>Eukaryota</taxon>
        <taxon>Metazoa</taxon>
        <taxon>Ecdysozoa</taxon>
        <taxon>Arthropoda</taxon>
        <taxon>Chelicerata</taxon>
        <taxon>Arachnida</taxon>
        <taxon>Acari</taxon>
        <taxon>Parasitiformes</taxon>
        <taxon>Ixodida</taxon>
        <taxon>Ixodoidea</taxon>
        <taxon>Ixodidae</taxon>
        <taxon>Amblyomminae</taxon>
        <taxon>Amblyomma</taxon>
    </lineage>
</organism>